<dbReference type="OrthoDB" id="10056949at2759"/>
<evidence type="ECO:0000259" key="3">
    <source>
        <dbReference type="PROSITE" id="PS51526"/>
    </source>
</evidence>
<protein>
    <submittedName>
        <fullName evidence="4">LAQU0S02e04368g1_1</fullName>
    </submittedName>
</protein>
<dbReference type="InterPro" id="IPR003150">
    <property type="entry name" value="DNA-bd_RFX"/>
</dbReference>
<feature type="region of interest" description="Disordered" evidence="2">
    <location>
        <begin position="1"/>
        <end position="86"/>
    </location>
</feature>
<evidence type="ECO:0000313" key="5">
    <source>
        <dbReference type="Proteomes" id="UP000236544"/>
    </source>
</evidence>
<dbReference type="InterPro" id="IPR036390">
    <property type="entry name" value="WH_DNA-bd_sf"/>
</dbReference>
<evidence type="ECO:0000313" key="4">
    <source>
        <dbReference type="EMBL" id="CUS21037.1"/>
    </source>
</evidence>
<organism evidence="4 5">
    <name type="scientific">Lachancea quebecensis</name>
    <dbReference type="NCBI Taxonomy" id="1654605"/>
    <lineage>
        <taxon>Eukaryota</taxon>
        <taxon>Fungi</taxon>
        <taxon>Dikarya</taxon>
        <taxon>Ascomycota</taxon>
        <taxon>Saccharomycotina</taxon>
        <taxon>Saccharomycetes</taxon>
        <taxon>Saccharomycetales</taxon>
        <taxon>Saccharomycetaceae</taxon>
        <taxon>Lachancea</taxon>
    </lineage>
</organism>
<dbReference type="PANTHER" id="PTHR12619">
    <property type="entry name" value="RFX TRANSCRIPTION FACTOR FAMILY"/>
    <property type="match status" value="1"/>
</dbReference>
<dbReference type="GO" id="GO:0000981">
    <property type="term" value="F:DNA-binding transcription factor activity, RNA polymerase II-specific"/>
    <property type="evidence" value="ECO:0007669"/>
    <property type="project" value="TreeGrafter"/>
</dbReference>
<sequence>MSDRQPSAGDEKPMPPPLQPLLTKNGSGGSGGSAGSSGTSVTGGANGMSGVGGSSGTNSNSAGGPTGAGVLQIPPRADSVPPLAAASQPYQTQHSFLSAAFQQPQRGYAPNYGLPMSASKQQPMPPYTASYTPPLGPGYLPSPIPQLMLNEKSMDLHRGFQQQFPVFHAPQPHFAPTMESENSVKKRRLLDYSDQRSEVVKDRSATKKNGNEAILRDLAMENKARPLSECALTVREAEIAVLNMDPTTHSKSEIQAAEQVRERERQVYALTWLMNTCVEEKNSFVPRGRIFAQYAACCAQNNLKPLSQATLGKLIRTIFPDLTTRRLGMRGQSKYHYCGLNLIGSSRSASPVPSLGNSDLGGVNNIQNINNVNVGVNSGNNNLYSSIQGQSVGVPGSDAPSIYQESRETRGDKWEDIAHWDCLRIADELFHNVSTVDVNVSLEIPSINSYLPPNTDIDIAASLECMYKVHCNTVHENISFAKFDALTNTLESFSSGSISPQMFNLFISEALYDWVQQADLVTHKATAKSLFKFIKEFATLPSSVSEKLASFAHSYPEMISNANIDLPVPMVRNKVLIAEKFAKLVKRTTRVIRTAKSASKAYRTAASREEMYMDWKKLIKVKDICRTELYCCRSDEASLNEITSFITQMIEGFFDRDEHSISEDFPMELAAQLLTFLKKIRDHPVSVVIACTNVVTTGVIRELSIMGSEHAGSWWAIKTFIDEWLYWCDEVGTFMITPL</sequence>
<dbReference type="SUPFAM" id="SSF46785">
    <property type="entry name" value="Winged helix' DNA-binding domain"/>
    <property type="match status" value="1"/>
</dbReference>
<proteinExistence type="predicted"/>
<dbReference type="Pfam" id="PF02257">
    <property type="entry name" value="RFX_DNA_binding"/>
    <property type="match status" value="1"/>
</dbReference>
<dbReference type="Gene3D" id="1.10.10.10">
    <property type="entry name" value="Winged helix-like DNA-binding domain superfamily/Winged helix DNA-binding domain"/>
    <property type="match status" value="1"/>
</dbReference>
<dbReference type="InterPro" id="IPR039779">
    <property type="entry name" value="RFX-like"/>
</dbReference>
<dbReference type="InterPro" id="IPR057321">
    <property type="entry name" value="RFX1-4/6/8-like_BCD"/>
</dbReference>
<dbReference type="PANTHER" id="PTHR12619:SF5">
    <property type="entry name" value="TRANSCRIPTION FACTOR RFX4"/>
    <property type="match status" value="1"/>
</dbReference>
<dbReference type="Pfam" id="PF25340">
    <property type="entry name" value="BCD_RFX"/>
    <property type="match status" value="1"/>
</dbReference>
<feature type="compositionally biased region" description="Gly residues" evidence="2">
    <location>
        <begin position="44"/>
        <end position="55"/>
    </location>
</feature>
<name>A0A0P1KMG4_9SACH</name>
<evidence type="ECO:0000256" key="2">
    <source>
        <dbReference type="SAM" id="MobiDB-lite"/>
    </source>
</evidence>
<feature type="compositionally biased region" description="Basic and acidic residues" evidence="2">
    <location>
        <begin position="1"/>
        <end position="13"/>
    </location>
</feature>
<accession>A0A0P1KMG4</accession>
<dbReference type="InterPro" id="IPR036388">
    <property type="entry name" value="WH-like_DNA-bd_sf"/>
</dbReference>
<dbReference type="PROSITE" id="PS51526">
    <property type="entry name" value="RFX_DBD"/>
    <property type="match status" value="1"/>
</dbReference>
<keyword evidence="1" id="KW-0238">DNA-binding</keyword>
<evidence type="ECO:0000256" key="1">
    <source>
        <dbReference type="ARBA" id="ARBA00023125"/>
    </source>
</evidence>
<gene>
    <name evidence="4" type="ORF">LAQU0_S02e04368g</name>
</gene>
<reference evidence="5" key="1">
    <citation type="submission" date="2015-10" db="EMBL/GenBank/DDBJ databases">
        <authorList>
            <person name="Devillers H."/>
        </authorList>
    </citation>
    <scope>NUCLEOTIDE SEQUENCE [LARGE SCALE GENOMIC DNA]</scope>
</reference>
<dbReference type="Proteomes" id="UP000236544">
    <property type="component" value="Unassembled WGS sequence"/>
</dbReference>
<feature type="domain" description="RFX-type winged-helix" evidence="3">
    <location>
        <begin position="269"/>
        <end position="344"/>
    </location>
</feature>
<dbReference type="EMBL" id="LN890542">
    <property type="protein sequence ID" value="CUS21037.1"/>
    <property type="molecule type" value="Genomic_DNA"/>
</dbReference>
<dbReference type="GO" id="GO:0000978">
    <property type="term" value="F:RNA polymerase II cis-regulatory region sequence-specific DNA binding"/>
    <property type="evidence" value="ECO:0007669"/>
    <property type="project" value="TreeGrafter"/>
</dbReference>
<keyword evidence="5" id="KW-1185">Reference proteome</keyword>
<feature type="compositionally biased region" description="Gly residues" evidence="2">
    <location>
        <begin position="26"/>
        <end position="35"/>
    </location>
</feature>
<dbReference type="AlphaFoldDB" id="A0A0P1KMG4"/>